<evidence type="ECO:0000256" key="5">
    <source>
        <dbReference type="ARBA" id="ARBA00022801"/>
    </source>
</evidence>
<evidence type="ECO:0000313" key="11">
    <source>
        <dbReference type="EMBL" id="CAF3635207.1"/>
    </source>
</evidence>
<dbReference type="Proteomes" id="UP000677228">
    <property type="component" value="Unassembled WGS sequence"/>
</dbReference>
<feature type="signal peptide" evidence="7">
    <location>
        <begin position="1"/>
        <end position="18"/>
    </location>
</feature>
<dbReference type="EC" id="3.1.4.46" evidence="2"/>
<evidence type="ECO:0000256" key="6">
    <source>
        <dbReference type="ARBA" id="ARBA00047512"/>
    </source>
</evidence>
<keyword evidence="5" id="KW-0378">Hydrolase</keyword>
<dbReference type="PANTHER" id="PTHR43620">
    <property type="entry name" value="GLYCEROPHOSPHORYL DIESTER PHOSPHODIESTERASE"/>
    <property type="match status" value="1"/>
</dbReference>
<dbReference type="GO" id="GO:0006071">
    <property type="term" value="P:glycerol metabolic process"/>
    <property type="evidence" value="ECO:0007669"/>
    <property type="project" value="UniProtKB-KW"/>
</dbReference>
<evidence type="ECO:0000256" key="3">
    <source>
        <dbReference type="ARBA" id="ARBA00022729"/>
    </source>
</evidence>
<dbReference type="Proteomes" id="UP000663829">
    <property type="component" value="Unassembled WGS sequence"/>
</dbReference>
<dbReference type="Gene3D" id="3.20.20.190">
    <property type="entry name" value="Phosphatidylinositol (PI) phosphodiesterase"/>
    <property type="match status" value="1"/>
</dbReference>
<dbReference type="SUPFAM" id="SSF51695">
    <property type="entry name" value="PLC-like phosphodiesterases"/>
    <property type="match status" value="1"/>
</dbReference>
<evidence type="ECO:0000256" key="7">
    <source>
        <dbReference type="SAM" id="SignalP"/>
    </source>
</evidence>
<organism evidence="10 13">
    <name type="scientific">Didymodactylos carnosus</name>
    <dbReference type="NCBI Taxonomy" id="1234261"/>
    <lineage>
        <taxon>Eukaryota</taxon>
        <taxon>Metazoa</taxon>
        <taxon>Spiralia</taxon>
        <taxon>Gnathifera</taxon>
        <taxon>Rotifera</taxon>
        <taxon>Eurotatoria</taxon>
        <taxon>Bdelloidea</taxon>
        <taxon>Philodinida</taxon>
        <taxon>Philodinidae</taxon>
        <taxon>Didymodactylos</taxon>
    </lineage>
</organism>
<sequence length="413" mass="47784">MFLVIIIPFFLLNYTVQSKVVIKEKRPIIIAHRGAPAHLPELTIPSEALSYGFDADIIEIDICLSKDDQLIVIHDLYLDSVTNVRNLFPSNRNRSNGLHYVIDFTLSELRTLSIHERFNYDTGKQIYPKRFPSAVWPSSFKLSTLNETLELLLGLNYATNKVKDLLIEIKKPEFHEENGKLISKILLELLNSYNITKQTDPVIIQTFHIPELYRIRNDYQSNLRLFALFTWNFINESSTDYDIYRSEAGIKNLSTIVQAITPIYEFLVEFNENGLFESKTNLTDLAHKYNLAVYPFTFREDNLGKYKGTFIEFVNYFWNIIQIDGFITDHSNLLIEHVRKLSTNSDPNPSTAQYGLRKPRIVEETVYLKPTTVERPVQTVSRPIVKETIYLPERQQPTTTTTTSVGLLCCIKL</sequence>
<dbReference type="InterPro" id="IPR017946">
    <property type="entry name" value="PLC-like_Pdiesterase_TIM-brl"/>
</dbReference>
<dbReference type="InterPro" id="IPR030395">
    <property type="entry name" value="GP_PDE_dom"/>
</dbReference>
<comment type="catalytic activity">
    <reaction evidence="6">
        <text>a sn-glycero-3-phosphodiester + H2O = an alcohol + sn-glycerol 3-phosphate + H(+)</text>
        <dbReference type="Rhea" id="RHEA:12969"/>
        <dbReference type="ChEBI" id="CHEBI:15377"/>
        <dbReference type="ChEBI" id="CHEBI:15378"/>
        <dbReference type="ChEBI" id="CHEBI:30879"/>
        <dbReference type="ChEBI" id="CHEBI:57597"/>
        <dbReference type="ChEBI" id="CHEBI:83408"/>
        <dbReference type="EC" id="3.1.4.46"/>
    </reaction>
</comment>
<evidence type="ECO:0000313" key="13">
    <source>
        <dbReference type="Proteomes" id="UP000663829"/>
    </source>
</evidence>
<dbReference type="PROSITE" id="PS51704">
    <property type="entry name" value="GP_PDE"/>
    <property type="match status" value="1"/>
</dbReference>
<evidence type="ECO:0000259" key="8">
    <source>
        <dbReference type="PROSITE" id="PS51704"/>
    </source>
</evidence>
<gene>
    <name evidence="10" type="ORF">GPM918_LOCUS17866</name>
    <name evidence="9" type="ORF">OVA965_LOCUS7088</name>
    <name evidence="12" type="ORF">SRO942_LOCUS17863</name>
    <name evidence="11" type="ORF">TMI583_LOCUS7086</name>
</gene>
<accession>A0A814MTS8</accession>
<evidence type="ECO:0000313" key="12">
    <source>
        <dbReference type="EMBL" id="CAF3848793.1"/>
    </source>
</evidence>
<dbReference type="EMBL" id="CAJOBC010005018">
    <property type="protein sequence ID" value="CAF3848793.1"/>
    <property type="molecule type" value="Genomic_DNA"/>
</dbReference>
<keyword evidence="4" id="KW-0319">Glycerol metabolism</keyword>
<dbReference type="GO" id="GO:0008889">
    <property type="term" value="F:glycerophosphodiester phosphodiesterase activity"/>
    <property type="evidence" value="ECO:0007669"/>
    <property type="project" value="UniProtKB-EC"/>
</dbReference>
<name>A0A814MTS8_9BILA</name>
<protein>
    <recommendedName>
        <fullName evidence="2">glycerophosphodiester phosphodiesterase</fullName>
        <ecNumber evidence="2">3.1.4.46</ecNumber>
    </recommendedName>
</protein>
<evidence type="ECO:0000256" key="2">
    <source>
        <dbReference type="ARBA" id="ARBA00012247"/>
    </source>
</evidence>
<dbReference type="NCBIfam" id="NF008354">
    <property type="entry name" value="PRK11143.1"/>
    <property type="match status" value="1"/>
</dbReference>
<evidence type="ECO:0000256" key="4">
    <source>
        <dbReference type="ARBA" id="ARBA00022798"/>
    </source>
</evidence>
<reference evidence="10" key="1">
    <citation type="submission" date="2021-02" db="EMBL/GenBank/DDBJ databases">
        <authorList>
            <person name="Nowell W R."/>
        </authorList>
    </citation>
    <scope>NUCLEOTIDE SEQUENCE</scope>
</reference>
<dbReference type="AlphaFoldDB" id="A0A814MTS8"/>
<feature type="chain" id="PRO_5035601941" description="glycerophosphodiester phosphodiesterase" evidence="7">
    <location>
        <begin position="19"/>
        <end position="413"/>
    </location>
</feature>
<dbReference type="Proteomes" id="UP000682733">
    <property type="component" value="Unassembled WGS sequence"/>
</dbReference>
<keyword evidence="3 7" id="KW-0732">Signal</keyword>
<proteinExistence type="inferred from homology"/>
<evidence type="ECO:0000256" key="1">
    <source>
        <dbReference type="ARBA" id="ARBA00007277"/>
    </source>
</evidence>
<dbReference type="EMBL" id="CAJOBA010002213">
    <property type="protein sequence ID" value="CAF3635207.1"/>
    <property type="molecule type" value="Genomic_DNA"/>
</dbReference>
<dbReference type="EMBL" id="CAJNOK010002212">
    <property type="protein sequence ID" value="CAF0849922.1"/>
    <property type="molecule type" value="Genomic_DNA"/>
</dbReference>
<dbReference type="OrthoDB" id="1058301at2759"/>
<feature type="domain" description="GP-PDE" evidence="8">
    <location>
        <begin position="27"/>
        <end position="338"/>
    </location>
</feature>
<dbReference type="PANTHER" id="PTHR43620:SF7">
    <property type="entry name" value="GLYCEROPHOSPHODIESTER PHOSPHODIESTERASE GDPD5-RELATED"/>
    <property type="match status" value="1"/>
</dbReference>
<dbReference type="GO" id="GO:0006629">
    <property type="term" value="P:lipid metabolic process"/>
    <property type="evidence" value="ECO:0007669"/>
    <property type="project" value="InterPro"/>
</dbReference>
<evidence type="ECO:0000313" key="10">
    <source>
        <dbReference type="EMBL" id="CAF1083003.1"/>
    </source>
</evidence>
<evidence type="ECO:0000313" key="9">
    <source>
        <dbReference type="EMBL" id="CAF0849922.1"/>
    </source>
</evidence>
<dbReference type="EMBL" id="CAJNOQ010005018">
    <property type="protein sequence ID" value="CAF1083003.1"/>
    <property type="molecule type" value="Genomic_DNA"/>
</dbReference>
<keyword evidence="13" id="KW-1185">Reference proteome</keyword>
<dbReference type="Proteomes" id="UP000681722">
    <property type="component" value="Unassembled WGS sequence"/>
</dbReference>
<comment type="caution">
    <text evidence="10">The sequence shown here is derived from an EMBL/GenBank/DDBJ whole genome shotgun (WGS) entry which is preliminary data.</text>
</comment>
<comment type="similarity">
    <text evidence="1">Belongs to the glycerophosphoryl diester phosphodiesterase family.</text>
</comment>
<dbReference type="Pfam" id="PF03009">
    <property type="entry name" value="GDPD"/>
    <property type="match status" value="1"/>
</dbReference>